<dbReference type="PANTHER" id="PTHR44846">
    <property type="entry name" value="MANNOSYL-D-GLYCERATE TRANSPORT/METABOLISM SYSTEM REPRESSOR MNGR-RELATED"/>
    <property type="match status" value="1"/>
</dbReference>
<evidence type="ECO:0000259" key="5">
    <source>
        <dbReference type="PROSITE" id="PS50949"/>
    </source>
</evidence>
<dbReference type="InterPro" id="IPR036390">
    <property type="entry name" value="WH_DNA-bd_sf"/>
</dbReference>
<dbReference type="RefSeq" id="WP_167226031.1">
    <property type="nucleotide sequence ID" value="NZ_JAAQPH010000011.1"/>
</dbReference>
<dbReference type="SUPFAM" id="SSF46785">
    <property type="entry name" value="Winged helix' DNA-binding domain"/>
    <property type="match status" value="1"/>
</dbReference>
<evidence type="ECO:0000256" key="4">
    <source>
        <dbReference type="SAM" id="MobiDB-lite"/>
    </source>
</evidence>
<keyword evidence="1" id="KW-0805">Transcription regulation</keyword>
<comment type="caution">
    <text evidence="6">The sequence shown here is derived from an EMBL/GenBank/DDBJ whole genome shotgun (WGS) entry which is preliminary data.</text>
</comment>
<dbReference type="SMART" id="SM00866">
    <property type="entry name" value="UTRA"/>
    <property type="match status" value="1"/>
</dbReference>
<dbReference type="SMART" id="SM00345">
    <property type="entry name" value="HTH_GNTR"/>
    <property type="match status" value="1"/>
</dbReference>
<sequence>MGDSSLKTGEKTDGDAGRRYSRLDPEARVPLYHQIFIILRNRIYGGEITPGDLVPGEQELCHEFGVSRITAKRALNELADAGLVVRERGRGTRVIKRPPAPAVTASIEGWLENISLMGLATEARVLDFGYVPANEDIATALGVEQGAQVQRAVRVRILDDEPMSFLVTYVPADIGRHYDRDDLNTTPLLHLLERAGVDVASARQTISATIADGEVAAALSVHAGAPLIEVRRVVRDGAERPVEYIRVLYRPDLYRFEMSMRRVQEEEGMRWTTQGAAPSAAGGRSRKAQDDSDLQPLAGGGLHD</sequence>
<feature type="domain" description="HTH gntR-type" evidence="5">
    <location>
        <begin position="29"/>
        <end position="97"/>
    </location>
</feature>
<dbReference type="Gene3D" id="3.40.1410.10">
    <property type="entry name" value="Chorismate lyase-like"/>
    <property type="match status" value="1"/>
</dbReference>
<dbReference type="CDD" id="cd07377">
    <property type="entry name" value="WHTH_GntR"/>
    <property type="match status" value="1"/>
</dbReference>
<dbReference type="Gene3D" id="1.10.10.10">
    <property type="entry name" value="Winged helix-like DNA-binding domain superfamily/Winged helix DNA-binding domain"/>
    <property type="match status" value="1"/>
</dbReference>
<accession>A0A967K9K0</accession>
<keyword evidence="2" id="KW-0238">DNA-binding</keyword>
<dbReference type="PANTHER" id="PTHR44846:SF1">
    <property type="entry name" value="MANNOSYL-D-GLYCERATE TRANSPORT_METABOLISM SYSTEM REPRESSOR MNGR-RELATED"/>
    <property type="match status" value="1"/>
</dbReference>
<evidence type="ECO:0000256" key="1">
    <source>
        <dbReference type="ARBA" id="ARBA00023015"/>
    </source>
</evidence>
<dbReference type="GO" id="GO:0003677">
    <property type="term" value="F:DNA binding"/>
    <property type="evidence" value="ECO:0007669"/>
    <property type="project" value="UniProtKB-KW"/>
</dbReference>
<dbReference type="EMBL" id="JAAQPH010000011">
    <property type="protein sequence ID" value="NIA69927.1"/>
    <property type="molecule type" value="Genomic_DNA"/>
</dbReference>
<feature type="compositionally biased region" description="Basic and acidic residues" evidence="4">
    <location>
        <begin position="8"/>
        <end position="20"/>
    </location>
</feature>
<reference evidence="6" key="1">
    <citation type="submission" date="2020-03" db="EMBL/GenBank/DDBJ databases">
        <title>Genome of Pelagibius litoralis DSM 21314T.</title>
        <authorList>
            <person name="Wang G."/>
        </authorList>
    </citation>
    <scope>NUCLEOTIDE SEQUENCE</scope>
    <source>
        <strain evidence="6">DSM 21314</strain>
    </source>
</reference>
<dbReference type="Pfam" id="PF00392">
    <property type="entry name" value="GntR"/>
    <property type="match status" value="1"/>
</dbReference>
<gene>
    <name evidence="6" type="ORF">HBA54_15090</name>
</gene>
<dbReference type="Pfam" id="PF07702">
    <property type="entry name" value="UTRA"/>
    <property type="match status" value="1"/>
</dbReference>
<dbReference type="InterPro" id="IPR050679">
    <property type="entry name" value="Bact_HTH_transcr_reg"/>
</dbReference>
<feature type="region of interest" description="Disordered" evidence="4">
    <location>
        <begin position="267"/>
        <end position="304"/>
    </location>
</feature>
<keyword evidence="7" id="KW-1185">Reference proteome</keyword>
<keyword evidence="3" id="KW-0804">Transcription</keyword>
<dbReference type="InterPro" id="IPR036388">
    <property type="entry name" value="WH-like_DNA-bd_sf"/>
</dbReference>
<organism evidence="6 7">
    <name type="scientific">Pelagibius litoralis</name>
    <dbReference type="NCBI Taxonomy" id="374515"/>
    <lineage>
        <taxon>Bacteria</taxon>
        <taxon>Pseudomonadati</taxon>
        <taxon>Pseudomonadota</taxon>
        <taxon>Alphaproteobacteria</taxon>
        <taxon>Rhodospirillales</taxon>
        <taxon>Rhodovibrionaceae</taxon>
        <taxon>Pelagibius</taxon>
    </lineage>
</organism>
<dbReference type="PRINTS" id="PR00035">
    <property type="entry name" value="HTHGNTR"/>
</dbReference>
<dbReference type="Proteomes" id="UP000761264">
    <property type="component" value="Unassembled WGS sequence"/>
</dbReference>
<evidence type="ECO:0000256" key="3">
    <source>
        <dbReference type="ARBA" id="ARBA00023163"/>
    </source>
</evidence>
<evidence type="ECO:0000256" key="2">
    <source>
        <dbReference type="ARBA" id="ARBA00023125"/>
    </source>
</evidence>
<proteinExistence type="predicted"/>
<dbReference type="AlphaFoldDB" id="A0A967K9K0"/>
<name>A0A967K9K0_9PROT</name>
<dbReference type="GO" id="GO:0003700">
    <property type="term" value="F:DNA-binding transcription factor activity"/>
    <property type="evidence" value="ECO:0007669"/>
    <property type="project" value="InterPro"/>
</dbReference>
<dbReference type="PROSITE" id="PS50949">
    <property type="entry name" value="HTH_GNTR"/>
    <property type="match status" value="1"/>
</dbReference>
<dbReference type="InterPro" id="IPR000524">
    <property type="entry name" value="Tscrpt_reg_HTH_GntR"/>
</dbReference>
<evidence type="ECO:0000313" key="6">
    <source>
        <dbReference type="EMBL" id="NIA69927.1"/>
    </source>
</evidence>
<dbReference type="GO" id="GO:0045892">
    <property type="term" value="P:negative regulation of DNA-templated transcription"/>
    <property type="evidence" value="ECO:0007669"/>
    <property type="project" value="TreeGrafter"/>
</dbReference>
<protein>
    <submittedName>
        <fullName evidence="6">GntR family transcriptional regulator</fullName>
    </submittedName>
</protein>
<feature type="region of interest" description="Disordered" evidence="4">
    <location>
        <begin position="1"/>
        <end position="20"/>
    </location>
</feature>
<dbReference type="InterPro" id="IPR028978">
    <property type="entry name" value="Chorismate_lyase_/UTRA_dom_sf"/>
</dbReference>
<dbReference type="SUPFAM" id="SSF64288">
    <property type="entry name" value="Chorismate lyase-like"/>
    <property type="match status" value="1"/>
</dbReference>
<dbReference type="InterPro" id="IPR011663">
    <property type="entry name" value="UTRA"/>
</dbReference>
<evidence type="ECO:0000313" key="7">
    <source>
        <dbReference type="Proteomes" id="UP000761264"/>
    </source>
</evidence>